<organism evidence="1">
    <name type="scientific">marine sediment metagenome</name>
    <dbReference type="NCBI Taxonomy" id="412755"/>
    <lineage>
        <taxon>unclassified sequences</taxon>
        <taxon>metagenomes</taxon>
        <taxon>ecological metagenomes</taxon>
    </lineage>
</organism>
<evidence type="ECO:0000313" key="1">
    <source>
        <dbReference type="EMBL" id="KKK94595.1"/>
    </source>
</evidence>
<reference evidence="1" key="1">
    <citation type="journal article" date="2015" name="Nature">
        <title>Complex archaea that bridge the gap between prokaryotes and eukaryotes.</title>
        <authorList>
            <person name="Spang A."/>
            <person name="Saw J.H."/>
            <person name="Jorgensen S.L."/>
            <person name="Zaremba-Niedzwiedzka K."/>
            <person name="Martijn J."/>
            <person name="Lind A.E."/>
            <person name="van Eijk R."/>
            <person name="Schleper C."/>
            <person name="Guy L."/>
            <person name="Ettema T.J."/>
        </authorList>
    </citation>
    <scope>NUCLEOTIDE SEQUENCE</scope>
</reference>
<accession>A0A0F9A8T8</accession>
<protein>
    <submittedName>
        <fullName evidence="1">Uncharacterized protein</fullName>
    </submittedName>
</protein>
<dbReference type="AlphaFoldDB" id="A0A0F9A8T8"/>
<comment type="caution">
    <text evidence="1">The sequence shown here is derived from an EMBL/GenBank/DDBJ whole genome shotgun (WGS) entry which is preliminary data.</text>
</comment>
<name>A0A0F9A8T8_9ZZZZ</name>
<gene>
    <name evidence="1" type="ORF">LCGC14_2681270</name>
</gene>
<proteinExistence type="predicted"/>
<sequence length="136" mass="15721">MGSVLLPWVTEIPWKCQSILLSGYRGPDDAAPPSIKVVNRWLRIISQYNADPSKDYMKQRPLPSPDAVCKELEWMTAHFIHHFADSLRIVAIWHPDSGVRGSAWAYHYLIAEELFHFIPEDDATFITRHRDKVAHE</sequence>
<dbReference type="EMBL" id="LAZR01047277">
    <property type="protein sequence ID" value="KKK94595.1"/>
    <property type="molecule type" value="Genomic_DNA"/>
</dbReference>